<dbReference type="InterPro" id="IPR000873">
    <property type="entry name" value="AMP-dep_synth/lig_dom"/>
</dbReference>
<sequence>MEEITEKLDDILKLNYPPWVHRHIDIPKISLYDAFSRSVDKYKNNIAVDFMGLKISYGQLRDEVDALSFRLSELGITKGDRIAVMLPNIPQYIIFFFAISKLGAIIVQVNPLYTEKEIREELYDSGARSMVVMDEFINKVIKFYPAHLKNIFVVRVKDYLPGVISAIYSLITIRKRPKIPAADKIYICKRPNRIKVSPEPVDIDPQNDPALFQYTGGTTGVPKAAVLTHYNLIANAYQIIEWLPPKYKENLSYLSSIPFFHVYGMMTAMLTPLIQGSKIILVPDPRDIKMTINLMERKKPTAFPGIPTLYHSITQFKNIEKRNIRDVRVCISGAAPLPVELQKKFEELTGAKLVEGYGLSECSPVANITPIYEEDSDKYIRPGSVGMPVPDTYEKIVSIDDGITEMPIGSPGELLIKGPQVMKGYWNRPDENNNVLSDGWLHTGDIAKMDNDGYVYILDRKKDMIIAGGYNIYPREIEEVLYQNPRISECAVIGIRDEHRGETVKAIIVRNDNTLTEDDIINFCRDKLAVYKVPKIIEFRDELPKTLVGKVDKKALRGENENK</sequence>
<dbReference type="Proteomes" id="UP000050515">
    <property type="component" value="Unassembled WGS sequence"/>
</dbReference>
<proteinExistence type="inferred from homology"/>
<dbReference type="PANTHER" id="PTHR43767:SF12">
    <property type="entry name" value="AMP-DEPENDENT SYNTHETASE AND LIGASE"/>
    <property type="match status" value="1"/>
</dbReference>
<dbReference type="InterPro" id="IPR045851">
    <property type="entry name" value="AMP-bd_C_sf"/>
</dbReference>
<dbReference type="InterPro" id="IPR050237">
    <property type="entry name" value="ATP-dep_AMP-bd_enzyme"/>
</dbReference>
<dbReference type="GO" id="GO:0016877">
    <property type="term" value="F:ligase activity, forming carbon-sulfur bonds"/>
    <property type="evidence" value="ECO:0007669"/>
    <property type="project" value="UniProtKB-ARBA"/>
</dbReference>
<evidence type="ECO:0000256" key="2">
    <source>
        <dbReference type="ARBA" id="ARBA00022598"/>
    </source>
</evidence>
<dbReference type="EMBL" id="LJCQ01000167">
    <property type="protein sequence ID" value="KPV46900.1"/>
    <property type="molecule type" value="Genomic_DNA"/>
</dbReference>
<dbReference type="PANTHER" id="PTHR43767">
    <property type="entry name" value="LONG-CHAIN-FATTY-ACID--COA LIGASE"/>
    <property type="match status" value="1"/>
</dbReference>
<feature type="domain" description="AMP-dependent synthetase/ligase" evidence="3">
    <location>
        <begin position="35"/>
        <end position="426"/>
    </location>
</feature>
<dbReference type="CDD" id="cd05936">
    <property type="entry name" value="FC-FACS_FadD_like"/>
    <property type="match status" value="1"/>
</dbReference>
<dbReference type="Gene3D" id="3.40.50.12780">
    <property type="entry name" value="N-terminal domain of ligase-like"/>
    <property type="match status" value="1"/>
</dbReference>
<dbReference type="InterPro" id="IPR042099">
    <property type="entry name" value="ANL_N_sf"/>
</dbReference>
<protein>
    <recommendedName>
        <fullName evidence="7">Long-chain fatty acid--CoA ligase</fullName>
    </recommendedName>
</protein>
<reference evidence="5 6" key="1">
    <citation type="submission" date="2015-09" db="EMBL/GenBank/DDBJ databases">
        <title>Draft genome sequence of Acidiplasma aeolicum DSM 18409.</title>
        <authorList>
            <person name="Hemp J."/>
        </authorList>
    </citation>
    <scope>NUCLEOTIDE SEQUENCE [LARGE SCALE GENOMIC DNA]</scope>
    <source>
        <strain evidence="5 6">V</strain>
    </source>
</reference>
<evidence type="ECO:0000259" key="4">
    <source>
        <dbReference type="Pfam" id="PF13193"/>
    </source>
</evidence>
<dbReference type="AlphaFoldDB" id="A0A0P9CMW8"/>
<gene>
    <name evidence="5" type="ORF">SE19_03455</name>
</gene>
<dbReference type="PROSITE" id="PS00455">
    <property type="entry name" value="AMP_BINDING"/>
    <property type="match status" value="1"/>
</dbReference>
<evidence type="ECO:0000256" key="1">
    <source>
        <dbReference type="ARBA" id="ARBA00006432"/>
    </source>
</evidence>
<dbReference type="Gene3D" id="3.30.300.30">
    <property type="match status" value="1"/>
</dbReference>
<dbReference type="SUPFAM" id="SSF56801">
    <property type="entry name" value="Acetyl-CoA synthetase-like"/>
    <property type="match status" value="1"/>
</dbReference>
<dbReference type="PATRIC" id="fig|507754.4.peg.239"/>
<dbReference type="Pfam" id="PF13193">
    <property type="entry name" value="AMP-binding_C"/>
    <property type="match status" value="1"/>
</dbReference>
<comment type="caution">
    <text evidence="5">The sequence shown here is derived from an EMBL/GenBank/DDBJ whole genome shotgun (WGS) entry which is preliminary data.</text>
</comment>
<feature type="domain" description="AMP-binding enzyme C-terminal" evidence="4">
    <location>
        <begin position="476"/>
        <end position="550"/>
    </location>
</feature>
<name>A0A0P9CMW8_9ARCH</name>
<comment type="similarity">
    <text evidence="1">Belongs to the ATP-dependent AMP-binding enzyme family.</text>
</comment>
<evidence type="ECO:0000259" key="3">
    <source>
        <dbReference type="Pfam" id="PF00501"/>
    </source>
</evidence>
<dbReference type="InterPro" id="IPR020845">
    <property type="entry name" value="AMP-binding_CS"/>
</dbReference>
<evidence type="ECO:0000313" key="5">
    <source>
        <dbReference type="EMBL" id="KPV46900.1"/>
    </source>
</evidence>
<keyword evidence="2" id="KW-0436">Ligase</keyword>
<dbReference type="InterPro" id="IPR025110">
    <property type="entry name" value="AMP-bd_C"/>
</dbReference>
<organism evidence="5 6">
    <name type="scientific">Acidiplasma aeolicum</name>
    <dbReference type="NCBI Taxonomy" id="507754"/>
    <lineage>
        <taxon>Archaea</taxon>
        <taxon>Methanobacteriati</taxon>
        <taxon>Thermoplasmatota</taxon>
        <taxon>Thermoplasmata</taxon>
        <taxon>Thermoplasmatales</taxon>
        <taxon>Ferroplasmaceae</taxon>
        <taxon>Acidiplasma</taxon>
    </lineage>
</organism>
<dbReference type="Pfam" id="PF00501">
    <property type="entry name" value="AMP-binding"/>
    <property type="match status" value="1"/>
</dbReference>
<accession>A0A0P9CMW8</accession>
<dbReference type="FunFam" id="3.30.300.30:FF:000008">
    <property type="entry name" value="2,3-dihydroxybenzoate-AMP ligase"/>
    <property type="match status" value="1"/>
</dbReference>
<evidence type="ECO:0008006" key="7">
    <source>
        <dbReference type="Google" id="ProtNLM"/>
    </source>
</evidence>
<evidence type="ECO:0000313" key="6">
    <source>
        <dbReference type="Proteomes" id="UP000050515"/>
    </source>
</evidence>